<comment type="caution">
    <text evidence="3">The sequence shown here is derived from an EMBL/GenBank/DDBJ whole genome shotgun (WGS) entry which is preliminary data.</text>
</comment>
<accession>A0A2H5XB64</accession>
<dbReference type="Pfam" id="PF01522">
    <property type="entry name" value="Polysacc_deac_1"/>
    <property type="match status" value="1"/>
</dbReference>
<name>A0A2H5XB64_9BACT</name>
<dbReference type="Proteomes" id="UP000236173">
    <property type="component" value="Unassembled WGS sequence"/>
</dbReference>
<evidence type="ECO:0000313" key="4">
    <source>
        <dbReference type="Proteomes" id="UP000236173"/>
    </source>
</evidence>
<dbReference type="Gene3D" id="3.20.20.370">
    <property type="entry name" value="Glycoside hydrolase/deacetylase"/>
    <property type="match status" value="1"/>
</dbReference>
<dbReference type="PANTHER" id="PTHR10587">
    <property type="entry name" value="GLYCOSYL TRANSFERASE-RELATED"/>
    <property type="match status" value="1"/>
</dbReference>
<dbReference type="EC" id="3.5.1.104" evidence="3"/>
<dbReference type="PROSITE" id="PS51677">
    <property type="entry name" value="NODB"/>
    <property type="match status" value="1"/>
</dbReference>
<dbReference type="GO" id="GO:0005975">
    <property type="term" value="P:carbohydrate metabolic process"/>
    <property type="evidence" value="ECO:0007669"/>
    <property type="project" value="InterPro"/>
</dbReference>
<dbReference type="GO" id="GO:0016810">
    <property type="term" value="F:hydrolase activity, acting on carbon-nitrogen (but not peptide) bonds"/>
    <property type="evidence" value="ECO:0007669"/>
    <property type="project" value="InterPro"/>
</dbReference>
<feature type="domain" description="NodB homology" evidence="2">
    <location>
        <begin position="31"/>
        <end position="213"/>
    </location>
</feature>
<protein>
    <submittedName>
        <fullName evidence="3">Peptidoglycan-N-acetylglucosamine deacetylase</fullName>
        <ecNumber evidence="3">3.5.1.104</ecNumber>
    </submittedName>
</protein>
<dbReference type="InterPro" id="IPR011330">
    <property type="entry name" value="Glyco_hydro/deAcase_b/a-brl"/>
</dbReference>
<dbReference type="SUPFAM" id="SSF88713">
    <property type="entry name" value="Glycoside hydrolase/deacetylase"/>
    <property type="match status" value="1"/>
</dbReference>
<dbReference type="CDD" id="cd10917">
    <property type="entry name" value="CE4_NodB_like_6s_7s"/>
    <property type="match status" value="1"/>
</dbReference>
<gene>
    <name evidence="3" type="primary">pgdA</name>
    <name evidence="3" type="ORF">HRbin17_00942</name>
</gene>
<dbReference type="EMBL" id="BEHT01000010">
    <property type="protein sequence ID" value="GBC98430.1"/>
    <property type="molecule type" value="Genomic_DNA"/>
</dbReference>
<dbReference type="AlphaFoldDB" id="A0A2H5XB64"/>
<evidence type="ECO:0000256" key="1">
    <source>
        <dbReference type="SAM" id="MobiDB-lite"/>
    </source>
</evidence>
<reference evidence="4" key="1">
    <citation type="submission" date="2017-09" db="EMBL/GenBank/DDBJ databases">
        <title>Metaegenomics of thermophilic ammonia-oxidizing enrichment culture.</title>
        <authorList>
            <person name="Kato S."/>
            <person name="Suzuki K."/>
        </authorList>
    </citation>
    <scope>NUCLEOTIDE SEQUENCE [LARGE SCALE GENOMIC DNA]</scope>
</reference>
<dbReference type="InterPro" id="IPR050248">
    <property type="entry name" value="Polysacc_deacetylase_ArnD"/>
</dbReference>
<feature type="region of interest" description="Disordered" evidence="1">
    <location>
        <begin position="224"/>
        <end position="250"/>
    </location>
</feature>
<proteinExistence type="predicted"/>
<dbReference type="InterPro" id="IPR002509">
    <property type="entry name" value="NODB_dom"/>
</dbReference>
<evidence type="ECO:0000313" key="3">
    <source>
        <dbReference type="EMBL" id="GBC98430.1"/>
    </source>
</evidence>
<keyword evidence="3" id="KW-0378">Hydrolase</keyword>
<organism evidence="3 4">
    <name type="scientific">Candidatus Fervidibacter japonicus</name>
    <dbReference type="NCBI Taxonomy" id="2035412"/>
    <lineage>
        <taxon>Bacteria</taxon>
        <taxon>Candidatus Fervidibacterota</taxon>
        <taxon>Candidatus Fervidibacter</taxon>
    </lineage>
</organism>
<evidence type="ECO:0000259" key="2">
    <source>
        <dbReference type="PROSITE" id="PS51677"/>
    </source>
</evidence>
<sequence length="250" mass="27934">MRRWASVAVVVAIGLLSAEWKHHHAQHPLPKVVALTFDDGPHPIFTPQILDILKGYGVRATFFLIGERAERYPELARRIVAEGHEIGNHTYSHPADLPRRDWEAIRQEIAKGAEAIERVTGVRPKLFRPPRGYLNYRVHTAAQLEGLTVVLWTVSADHHDAPTPEAMAQRVLKAVHPGAIILMHDGRVPIRWKDVKALPLILDRLRRCGYRFVTVSELLSRNLSPVQGGKSDGVPGHRTAAPRPLSGQRG</sequence>